<reference evidence="2 3" key="1">
    <citation type="journal article" date="2024" name="Nat. Commun.">
        <title>Phylogenomics reveals the evolutionary origins of lichenization in chlorophyte algae.</title>
        <authorList>
            <person name="Puginier C."/>
            <person name="Libourel C."/>
            <person name="Otte J."/>
            <person name="Skaloud P."/>
            <person name="Haon M."/>
            <person name="Grisel S."/>
            <person name="Petersen M."/>
            <person name="Berrin J.G."/>
            <person name="Delaux P.M."/>
            <person name="Dal Grande F."/>
            <person name="Keller J."/>
        </authorList>
    </citation>
    <scope>NUCLEOTIDE SEQUENCE [LARGE SCALE GENOMIC DNA]</scope>
    <source>
        <strain evidence="2 3">SAG 2523</strain>
    </source>
</reference>
<dbReference type="Gene3D" id="2.130.10.10">
    <property type="entry name" value="YVTN repeat-like/Quinoprotein amine dehydrogenase"/>
    <property type="match status" value="1"/>
</dbReference>
<organism evidence="2 3">
    <name type="scientific">Apatococcus fuscideae</name>
    <dbReference type="NCBI Taxonomy" id="2026836"/>
    <lineage>
        <taxon>Eukaryota</taxon>
        <taxon>Viridiplantae</taxon>
        <taxon>Chlorophyta</taxon>
        <taxon>core chlorophytes</taxon>
        <taxon>Trebouxiophyceae</taxon>
        <taxon>Chlorellales</taxon>
        <taxon>Chlorellaceae</taxon>
        <taxon>Apatococcus</taxon>
    </lineage>
</organism>
<evidence type="ECO:0000313" key="3">
    <source>
        <dbReference type="Proteomes" id="UP001485043"/>
    </source>
</evidence>
<dbReference type="FunFam" id="2.130.10.10:FF:000462">
    <property type="entry name" value="Katanin p80 WD40 repeat-containing subunit B1"/>
    <property type="match status" value="1"/>
</dbReference>
<comment type="caution">
    <text evidence="2">The sequence shown here is derived from an EMBL/GenBank/DDBJ whole genome shotgun (WGS) entry which is preliminary data.</text>
</comment>
<keyword evidence="1" id="KW-0853">WD repeat</keyword>
<dbReference type="Pfam" id="PF00400">
    <property type="entry name" value="WD40"/>
    <property type="match status" value="3"/>
</dbReference>
<dbReference type="SUPFAM" id="SSF50978">
    <property type="entry name" value="WD40 repeat-like"/>
    <property type="match status" value="1"/>
</dbReference>
<dbReference type="InterPro" id="IPR001680">
    <property type="entry name" value="WD40_rpt"/>
</dbReference>
<evidence type="ECO:0000313" key="2">
    <source>
        <dbReference type="EMBL" id="KAK9833349.1"/>
    </source>
</evidence>
<sequence>MKRACKLQEFTAHGSAVTCLKLGQKTAGVLVTGGEDKKVNVWALGKPVPQLTLTGHHSAIESVAFDVEEVRVAAGACGGTLKLWDLEANKVMRTLTGHRASCLAVDFHPAGMFLASGSADTNVKPRWHTAGNWWSRWYCPAVEHVGWEAAT</sequence>
<dbReference type="PROSITE" id="PS50082">
    <property type="entry name" value="WD_REPEATS_2"/>
    <property type="match status" value="3"/>
</dbReference>
<feature type="repeat" description="WD" evidence="1">
    <location>
        <begin position="53"/>
        <end position="94"/>
    </location>
</feature>
<keyword evidence="3" id="KW-1185">Reference proteome</keyword>
<dbReference type="EMBL" id="JALJOV010002188">
    <property type="protein sequence ID" value="KAK9833349.1"/>
    <property type="molecule type" value="Genomic_DNA"/>
</dbReference>
<evidence type="ECO:0000256" key="1">
    <source>
        <dbReference type="PROSITE-ProRule" id="PRU00221"/>
    </source>
</evidence>
<protein>
    <submittedName>
        <fullName evidence="2">Uncharacterized protein</fullName>
    </submittedName>
</protein>
<name>A0AAW1RHY7_9CHLO</name>
<dbReference type="SMART" id="SM00320">
    <property type="entry name" value="WD40"/>
    <property type="match status" value="3"/>
</dbReference>
<dbReference type="PANTHER" id="PTHR19845">
    <property type="entry name" value="KATANIN P80 SUBUNIT"/>
    <property type="match status" value="1"/>
</dbReference>
<dbReference type="InterPro" id="IPR015943">
    <property type="entry name" value="WD40/YVTN_repeat-like_dom_sf"/>
</dbReference>
<dbReference type="GO" id="GO:0008352">
    <property type="term" value="C:katanin complex"/>
    <property type="evidence" value="ECO:0007669"/>
    <property type="project" value="TreeGrafter"/>
</dbReference>
<accession>A0AAW1RHY7</accession>
<proteinExistence type="predicted"/>
<feature type="repeat" description="WD" evidence="1">
    <location>
        <begin position="10"/>
        <end position="42"/>
    </location>
</feature>
<feature type="repeat" description="WD" evidence="1">
    <location>
        <begin position="95"/>
        <end position="124"/>
    </location>
</feature>
<dbReference type="Proteomes" id="UP001485043">
    <property type="component" value="Unassembled WGS sequence"/>
</dbReference>
<dbReference type="InterPro" id="IPR036322">
    <property type="entry name" value="WD40_repeat_dom_sf"/>
</dbReference>
<dbReference type="PROSITE" id="PS50294">
    <property type="entry name" value="WD_REPEATS_REGION"/>
    <property type="match status" value="2"/>
</dbReference>
<dbReference type="GO" id="GO:0007019">
    <property type="term" value="P:microtubule depolymerization"/>
    <property type="evidence" value="ECO:0007669"/>
    <property type="project" value="TreeGrafter"/>
</dbReference>
<dbReference type="AlphaFoldDB" id="A0AAW1RHY7"/>
<gene>
    <name evidence="2" type="ORF">WJX84_000551</name>
</gene>
<dbReference type="PANTHER" id="PTHR19845:SF0">
    <property type="entry name" value="KATANIN P80 WD40 REPEAT-CONTAINING SUBUNIT B1"/>
    <property type="match status" value="1"/>
</dbReference>